<evidence type="ECO:0000256" key="2">
    <source>
        <dbReference type="ARBA" id="ARBA00022840"/>
    </source>
</evidence>
<dbReference type="SUPFAM" id="SSF52540">
    <property type="entry name" value="P-loop containing nucleoside triphosphate hydrolases"/>
    <property type="match status" value="1"/>
</dbReference>
<dbReference type="GO" id="GO:0005524">
    <property type="term" value="F:ATP binding"/>
    <property type="evidence" value="ECO:0007669"/>
    <property type="project" value="UniProtKB-KW"/>
</dbReference>
<dbReference type="AlphaFoldDB" id="E3FGC3"/>
<organism evidence="4 5">
    <name type="scientific">Stigmatella aurantiaca (strain DW4/3-1)</name>
    <dbReference type="NCBI Taxonomy" id="378806"/>
    <lineage>
        <taxon>Bacteria</taxon>
        <taxon>Pseudomonadati</taxon>
        <taxon>Myxococcota</taxon>
        <taxon>Myxococcia</taxon>
        <taxon>Myxococcales</taxon>
        <taxon>Cystobacterineae</taxon>
        <taxon>Archangiaceae</taxon>
        <taxon>Stigmatella</taxon>
    </lineage>
</organism>
<evidence type="ECO:0000313" key="4">
    <source>
        <dbReference type="EMBL" id="ADO70258.1"/>
    </source>
</evidence>
<protein>
    <submittedName>
        <fullName evidence="4">Sigma-54-dependent transcriptional regulator</fullName>
    </submittedName>
</protein>
<dbReference type="EMBL" id="CP002271">
    <property type="protein sequence ID" value="ADO70258.1"/>
    <property type="molecule type" value="Genomic_DNA"/>
</dbReference>
<dbReference type="InterPro" id="IPR002078">
    <property type="entry name" value="Sigma_54_int"/>
</dbReference>
<dbReference type="SMART" id="SM00382">
    <property type="entry name" value="AAA"/>
    <property type="match status" value="1"/>
</dbReference>
<evidence type="ECO:0000313" key="5">
    <source>
        <dbReference type="Proteomes" id="UP000001351"/>
    </source>
</evidence>
<proteinExistence type="predicted"/>
<keyword evidence="2" id="KW-0067">ATP-binding</keyword>
<dbReference type="InterPro" id="IPR027417">
    <property type="entry name" value="P-loop_NTPase"/>
</dbReference>
<name>E3FGC3_STIAD</name>
<reference evidence="4 5" key="1">
    <citation type="journal article" date="2011" name="Mol. Biol. Evol.">
        <title>Comparative genomic analysis of fruiting body formation in Myxococcales.</title>
        <authorList>
            <person name="Huntley S."/>
            <person name="Hamann N."/>
            <person name="Wegener-Feldbrugge S."/>
            <person name="Treuner-Lange A."/>
            <person name="Kube M."/>
            <person name="Reinhardt R."/>
            <person name="Klages S."/>
            <person name="Muller R."/>
            <person name="Ronning C.M."/>
            <person name="Nierman W.C."/>
            <person name="Sogaard-Andersen L."/>
        </authorList>
    </citation>
    <scope>NUCLEOTIDE SEQUENCE [LARGE SCALE GENOMIC DNA]</scope>
    <source>
        <strain evidence="4 5">DW4/3-1</strain>
    </source>
</reference>
<dbReference type="RefSeq" id="WP_013375246.1">
    <property type="nucleotide sequence ID" value="NC_014623.1"/>
</dbReference>
<feature type="domain" description="Sigma-54 factor interaction" evidence="3">
    <location>
        <begin position="210"/>
        <end position="466"/>
    </location>
</feature>
<dbReference type="InterPro" id="IPR003593">
    <property type="entry name" value="AAA+_ATPase"/>
</dbReference>
<dbReference type="Proteomes" id="UP000001351">
    <property type="component" value="Chromosome"/>
</dbReference>
<accession>E3FGC3</accession>
<dbReference type="eggNOG" id="COG2204">
    <property type="taxonomic scope" value="Bacteria"/>
</dbReference>
<evidence type="ECO:0000256" key="1">
    <source>
        <dbReference type="ARBA" id="ARBA00022741"/>
    </source>
</evidence>
<keyword evidence="5" id="KW-1185">Reference proteome</keyword>
<dbReference type="STRING" id="378806.STAUR_2454"/>
<dbReference type="GO" id="GO:0006355">
    <property type="term" value="P:regulation of DNA-templated transcription"/>
    <property type="evidence" value="ECO:0007669"/>
    <property type="project" value="InterPro"/>
</dbReference>
<evidence type="ECO:0000259" key="3">
    <source>
        <dbReference type="PROSITE" id="PS50045"/>
    </source>
</evidence>
<dbReference type="HOGENOM" id="CLU_458490_0_0_7"/>
<dbReference type="CDD" id="cd00009">
    <property type="entry name" value="AAA"/>
    <property type="match status" value="1"/>
</dbReference>
<dbReference type="KEGG" id="sur:STAUR_2454"/>
<dbReference type="PROSITE" id="PS50045">
    <property type="entry name" value="SIGMA54_INTERACT_4"/>
    <property type="match status" value="1"/>
</dbReference>
<dbReference type="Pfam" id="PF00158">
    <property type="entry name" value="Sigma54_activat"/>
    <property type="match status" value="1"/>
</dbReference>
<dbReference type="Gene3D" id="3.40.50.300">
    <property type="entry name" value="P-loop containing nucleotide triphosphate hydrolases"/>
    <property type="match status" value="1"/>
</dbReference>
<dbReference type="PANTHER" id="PTHR32071">
    <property type="entry name" value="TRANSCRIPTIONAL REGULATORY PROTEIN"/>
    <property type="match status" value="1"/>
</dbReference>
<sequence length="595" mass="65955">MTTTISVSWVSVNNDPYERAKDGSYLERDGEKTPGPTLEFLFNAASPIANRVKKHYVFVRRPRTPETGGRLVHPREADVADELVKAIEDRKGAPEVKLVWWDTGAPPTDHRELFLFTARALADIRRENPRADIVVNISPGTPAAQTVMLLALQARLAGDDVRAFHGTPRDKRRGPNDVVREVPWNLLAELAATPTEVDDAGTRPTEWSLNRARSPRLREVATLVNQYGGVPFPVLVMGARGTGKTEIARRLREGFREWTAQSLSKWDFHLNCAEFRGDANMLRSALFGHVKGAHSQALKDEAGLLEKAADDCVFLDEIHWMNPQAQGLLLVALQRNGSIRRIGGDKSIPAKFRLVAATNQPRNILREKLTPDFLDRVSDLVIELPELRDCREDLGDIWRSVVRRACEELVQRDPARAIGSGTGSGRVDDLVAEFQPHHAKVERAIGAMRLAGNFRDLEKLARRLLVGGLAKGRFLSLKDDLVRSELDRLRKEERIDAEQGAGPATSLVDELPTVARCEDYLREVRDAGTVLPGPAAVDEWERRLLIAAHAVGGSGAKAAALLGMNARTFNAKMEKWDAATTSTGKGRHRARSDFE</sequence>
<keyword evidence="1" id="KW-0547">Nucleotide-binding</keyword>
<dbReference type="OrthoDB" id="5490625at2"/>
<gene>
    <name evidence="4" type="ordered locus">STAUR_2454</name>
</gene>